<gene>
    <name evidence="2" type="ORF">PLEPLA_LOCUS26552</name>
</gene>
<evidence type="ECO:0000313" key="2">
    <source>
        <dbReference type="EMBL" id="CAB1438666.1"/>
    </source>
</evidence>
<reference evidence="2" key="1">
    <citation type="submission" date="2020-03" db="EMBL/GenBank/DDBJ databases">
        <authorList>
            <person name="Weist P."/>
        </authorList>
    </citation>
    <scope>NUCLEOTIDE SEQUENCE</scope>
</reference>
<evidence type="ECO:0000313" key="3">
    <source>
        <dbReference type="Proteomes" id="UP001153269"/>
    </source>
</evidence>
<protein>
    <submittedName>
        <fullName evidence="2">Uncharacterized protein</fullName>
    </submittedName>
</protein>
<sequence>MKSFISCEAEQVREAGDEEEEEDQDEAETTETDSHDTWWKDETFVQREVDLDKSVIIQVVFTAGVEAAAAGSHERSQSGEDSSGFKRPNQEVVVFKLWRSDAGGHSQQQQGVDHQLQEEDEEEDKALPPPLPPALLPALPPPFHTSLTYMSDMAVTEKMHLHLVERMDKHRAAGGGGGGGGGERKPL</sequence>
<dbReference type="EMBL" id="CADEAL010002190">
    <property type="protein sequence ID" value="CAB1438666.1"/>
    <property type="molecule type" value="Genomic_DNA"/>
</dbReference>
<dbReference type="AlphaFoldDB" id="A0A9N7UYB0"/>
<feature type="compositionally biased region" description="Pro residues" evidence="1">
    <location>
        <begin position="127"/>
        <end position="139"/>
    </location>
</feature>
<name>A0A9N7UYB0_PLEPL</name>
<proteinExistence type="predicted"/>
<feature type="region of interest" description="Disordered" evidence="1">
    <location>
        <begin position="1"/>
        <end position="40"/>
    </location>
</feature>
<accession>A0A9N7UYB0</accession>
<comment type="caution">
    <text evidence="2">The sequence shown here is derived from an EMBL/GenBank/DDBJ whole genome shotgun (WGS) entry which is preliminary data.</text>
</comment>
<feature type="compositionally biased region" description="Acidic residues" evidence="1">
    <location>
        <begin position="16"/>
        <end position="31"/>
    </location>
</feature>
<evidence type="ECO:0000256" key="1">
    <source>
        <dbReference type="SAM" id="MobiDB-lite"/>
    </source>
</evidence>
<dbReference type="Proteomes" id="UP001153269">
    <property type="component" value="Unassembled WGS sequence"/>
</dbReference>
<organism evidence="2 3">
    <name type="scientific">Pleuronectes platessa</name>
    <name type="common">European plaice</name>
    <dbReference type="NCBI Taxonomy" id="8262"/>
    <lineage>
        <taxon>Eukaryota</taxon>
        <taxon>Metazoa</taxon>
        <taxon>Chordata</taxon>
        <taxon>Craniata</taxon>
        <taxon>Vertebrata</taxon>
        <taxon>Euteleostomi</taxon>
        <taxon>Actinopterygii</taxon>
        <taxon>Neopterygii</taxon>
        <taxon>Teleostei</taxon>
        <taxon>Neoteleostei</taxon>
        <taxon>Acanthomorphata</taxon>
        <taxon>Carangaria</taxon>
        <taxon>Pleuronectiformes</taxon>
        <taxon>Pleuronectoidei</taxon>
        <taxon>Pleuronectidae</taxon>
        <taxon>Pleuronectes</taxon>
    </lineage>
</organism>
<feature type="region of interest" description="Disordered" evidence="1">
    <location>
        <begin position="168"/>
        <end position="187"/>
    </location>
</feature>
<keyword evidence="3" id="KW-1185">Reference proteome</keyword>
<feature type="region of interest" description="Disordered" evidence="1">
    <location>
        <begin position="68"/>
        <end position="139"/>
    </location>
</feature>